<dbReference type="EC" id="1.1.1.47" evidence="3"/>
<sequence length="249" mass="25868">MTGGNSGLGEAISRAFGASGARVAVNYVTHPEAAQAVVSELQAGGQDALALPADVADPAQVGQMFAALDERWGGLDVLVNNAGIDGPRALGWEADPDAWRRVLEVNLVGPFLCAREALRRLTRQRSGVVINISSVHERIAWSGYSAYTASKAGLSMLSQTLAQEAGPFGVRVLCLAPGAVRTPINAAVWHDPRGLADLLGKVPLGRLGEPRDIAGLAVFLASDAAAYVTGTTVFVDGGMTDYPSFMQGG</sequence>
<evidence type="ECO:0000256" key="2">
    <source>
        <dbReference type="ARBA" id="ARBA00023002"/>
    </source>
</evidence>
<dbReference type="RefSeq" id="WP_380101707.1">
    <property type="nucleotide sequence ID" value="NZ_JBHRZG010000009.1"/>
</dbReference>
<dbReference type="InterPro" id="IPR002347">
    <property type="entry name" value="SDR_fam"/>
</dbReference>
<dbReference type="PRINTS" id="PR00081">
    <property type="entry name" value="GDHRDH"/>
</dbReference>
<keyword evidence="2 3" id="KW-0560">Oxidoreductase</keyword>
<comment type="similarity">
    <text evidence="1">Belongs to the short-chain dehydrogenases/reductases (SDR) family.</text>
</comment>
<dbReference type="GO" id="GO:0047936">
    <property type="term" value="F:glucose 1-dehydrogenase [NAD(P)+] activity"/>
    <property type="evidence" value="ECO:0007669"/>
    <property type="project" value="UniProtKB-EC"/>
</dbReference>
<dbReference type="InterPro" id="IPR020904">
    <property type="entry name" value="Sc_DH/Rdtase_CS"/>
</dbReference>
<evidence type="ECO:0000313" key="4">
    <source>
        <dbReference type="Proteomes" id="UP001595803"/>
    </source>
</evidence>
<accession>A0ABV7Z9K4</accession>
<keyword evidence="4" id="KW-1185">Reference proteome</keyword>
<gene>
    <name evidence="3" type="ORF">ACFOSB_08615</name>
</gene>
<comment type="caution">
    <text evidence="3">The sequence shown here is derived from an EMBL/GenBank/DDBJ whole genome shotgun (WGS) entry which is preliminary data.</text>
</comment>
<dbReference type="NCBIfam" id="NF005559">
    <property type="entry name" value="PRK07231.1"/>
    <property type="match status" value="1"/>
</dbReference>
<dbReference type="EMBL" id="JBHRZG010000009">
    <property type="protein sequence ID" value="MFC3832915.1"/>
    <property type="molecule type" value="Genomic_DNA"/>
</dbReference>
<dbReference type="Pfam" id="PF13561">
    <property type="entry name" value="adh_short_C2"/>
    <property type="match status" value="1"/>
</dbReference>
<proteinExistence type="inferred from homology"/>
<dbReference type="Proteomes" id="UP001595803">
    <property type="component" value="Unassembled WGS sequence"/>
</dbReference>
<dbReference type="InterPro" id="IPR036291">
    <property type="entry name" value="NAD(P)-bd_dom_sf"/>
</dbReference>
<dbReference type="PANTHER" id="PTHR43639">
    <property type="entry name" value="OXIDOREDUCTASE, SHORT-CHAIN DEHYDROGENASE/REDUCTASE FAMILY (AFU_ORTHOLOGUE AFUA_5G02870)"/>
    <property type="match status" value="1"/>
</dbReference>
<dbReference type="PANTHER" id="PTHR43639:SF1">
    <property type="entry name" value="SHORT-CHAIN DEHYDROGENASE_REDUCTASE FAMILY PROTEIN"/>
    <property type="match status" value="1"/>
</dbReference>
<name>A0ABV7Z9K4_9DEIO</name>
<dbReference type="SUPFAM" id="SSF51735">
    <property type="entry name" value="NAD(P)-binding Rossmann-fold domains"/>
    <property type="match status" value="1"/>
</dbReference>
<dbReference type="PROSITE" id="PS00061">
    <property type="entry name" value="ADH_SHORT"/>
    <property type="match status" value="1"/>
</dbReference>
<evidence type="ECO:0000256" key="1">
    <source>
        <dbReference type="ARBA" id="ARBA00006484"/>
    </source>
</evidence>
<dbReference type="Gene3D" id="3.40.50.720">
    <property type="entry name" value="NAD(P)-binding Rossmann-like Domain"/>
    <property type="match status" value="1"/>
</dbReference>
<organism evidence="3 4">
    <name type="scientific">Deinococcus rufus</name>
    <dbReference type="NCBI Taxonomy" id="2136097"/>
    <lineage>
        <taxon>Bacteria</taxon>
        <taxon>Thermotogati</taxon>
        <taxon>Deinococcota</taxon>
        <taxon>Deinococci</taxon>
        <taxon>Deinococcales</taxon>
        <taxon>Deinococcaceae</taxon>
        <taxon>Deinococcus</taxon>
    </lineage>
</organism>
<evidence type="ECO:0000313" key="3">
    <source>
        <dbReference type="EMBL" id="MFC3832915.1"/>
    </source>
</evidence>
<reference evidence="4" key="1">
    <citation type="journal article" date="2019" name="Int. J. Syst. Evol. Microbiol.">
        <title>The Global Catalogue of Microorganisms (GCM) 10K type strain sequencing project: providing services to taxonomists for standard genome sequencing and annotation.</title>
        <authorList>
            <consortium name="The Broad Institute Genomics Platform"/>
            <consortium name="The Broad Institute Genome Sequencing Center for Infectious Disease"/>
            <person name="Wu L."/>
            <person name="Ma J."/>
        </authorList>
    </citation>
    <scope>NUCLEOTIDE SEQUENCE [LARGE SCALE GENOMIC DNA]</scope>
    <source>
        <strain evidence="4">CCTCC AB 2017081</strain>
    </source>
</reference>
<dbReference type="PRINTS" id="PR00080">
    <property type="entry name" value="SDRFAMILY"/>
</dbReference>
<protein>
    <submittedName>
        <fullName evidence="3">Glucose 1-dehydrogenase</fullName>
        <ecNumber evidence="3">1.1.1.47</ecNumber>
    </submittedName>
</protein>